<dbReference type="PROSITE" id="PS50071">
    <property type="entry name" value="HOMEOBOX_2"/>
    <property type="match status" value="1"/>
</dbReference>
<organism evidence="10 11">
    <name type="scientific">Oedothorax gibbosus</name>
    <dbReference type="NCBI Taxonomy" id="931172"/>
    <lineage>
        <taxon>Eukaryota</taxon>
        <taxon>Metazoa</taxon>
        <taxon>Ecdysozoa</taxon>
        <taxon>Arthropoda</taxon>
        <taxon>Chelicerata</taxon>
        <taxon>Arachnida</taxon>
        <taxon>Araneae</taxon>
        <taxon>Araneomorphae</taxon>
        <taxon>Entelegynae</taxon>
        <taxon>Araneoidea</taxon>
        <taxon>Linyphiidae</taxon>
        <taxon>Erigoninae</taxon>
        <taxon>Oedothorax</taxon>
    </lineage>
</organism>
<sequence>MDGSSPLGKKVDSSPVTSDALRNHLEAFMIQRTRGMEFLGTASDYAIGPMQDKMNQLDDAFSAEMEAVQGRRMVFYTMPTSVTSSTLRHVQNGVLSAATEGAFKKLKVETSPTLVSSASLTPPTTTPSSGGGIGGGGGGTCPPTPARRRHRTTFTQEQLQELEAAFAKSHYPDIYCREELARITKLNEARIQVWFQNRRAKYRKQEKQLQKALAAPSVLPTCNGAMMRNIYPSATAASRGYQYPPPNAMNTMGGRYQPMASSYPPMGGQPFGMAHANPNMAAMRQDPDEDWYNKSFPALRMNTTPHPNLSAAPMLQYQT</sequence>
<name>A0AAV6UEV4_9ARAC</name>
<evidence type="ECO:0000256" key="3">
    <source>
        <dbReference type="ARBA" id="ARBA00023125"/>
    </source>
</evidence>
<evidence type="ECO:0000256" key="6">
    <source>
        <dbReference type="PROSITE-ProRule" id="PRU00108"/>
    </source>
</evidence>
<dbReference type="GO" id="GO:0007399">
    <property type="term" value="P:nervous system development"/>
    <property type="evidence" value="ECO:0007669"/>
    <property type="project" value="UniProtKB-ARBA"/>
</dbReference>
<reference evidence="10 11" key="1">
    <citation type="journal article" date="2022" name="Nat. Ecol. Evol.">
        <title>A masculinizing supergene underlies an exaggerated male reproductive morph in a spider.</title>
        <authorList>
            <person name="Hendrickx F."/>
            <person name="De Corte Z."/>
            <person name="Sonet G."/>
            <person name="Van Belleghem S.M."/>
            <person name="Kostlbacher S."/>
            <person name="Vangestel C."/>
        </authorList>
    </citation>
    <scope>NUCLEOTIDE SEQUENCE [LARGE SCALE GENOMIC DNA]</scope>
    <source>
        <strain evidence="10">W744_W776</strain>
    </source>
</reference>
<dbReference type="InterPro" id="IPR009057">
    <property type="entry name" value="Homeodomain-like_sf"/>
</dbReference>
<comment type="caution">
    <text evidence="10">The sequence shown here is derived from an EMBL/GenBank/DDBJ whole genome shotgun (WGS) entry which is preliminary data.</text>
</comment>
<keyword evidence="11" id="KW-1185">Reference proteome</keyword>
<dbReference type="EMBL" id="JAFNEN010000436">
    <property type="protein sequence ID" value="KAG8183012.1"/>
    <property type="molecule type" value="Genomic_DNA"/>
</dbReference>
<feature type="compositionally biased region" description="Low complexity" evidence="8">
    <location>
        <begin position="114"/>
        <end position="128"/>
    </location>
</feature>
<feature type="domain" description="Homeobox" evidence="9">
    <location>
        <begin position="145"/>
        <end position="205"/>
    </location>
</feature>
<keyword evidence="5 6" id="KW-0539">Nucleus</keyword>
<evidence type="ECO:0000256" key="4">
    <source>
        <dbReference type="ARBA" id="ARBA00023155"/>
    </source>
</evidence>
<dbReference type="InterPro" id="IPR017970">
    <property type="entry name" value="Homeobox_CS"/>
</dbReference>
<evidence type="ECO:0000256" key="2">
    <source>
        <dbReference type="ARBA" id="ARBA00005733"/>
    </source>
</evidence>
<evidence type="ECO:0000313" key="11">
    <source>
        <dbReference type="Proteomes" id="UP000827092"/>
    </source>
</evidence>
<evidence type="ECO:0000313" key="10">
    <source>
        <dbReference type="EMBL" id="KAG8183012.1"/>
    </source>
</evidence>
<dbReference type="Proteomes" id="UP000827092">
    <property type="component" value="Unassembled WGS sequence"/>
</dbReference>
<gene>
    <name evidence="10" type="ORF">JTE90_017099</name>
</gene>
<dbReference type="AlphaFoldDB" id="A0AAV6UEV4"/>
<dbReference type="InterPro" id="IPR001356">
    <property type="entry name" value="HD"/>
</dbReference>
<dbReference type="FunFam" id="1.10.10.60:FF:000138">
    <property type="entry name" value="Homeobox protein prophet of Pit-1"/>
    <property type="match status" value="1"/>
</dbReference>
<dbReference type="PANTHER" id="PTHR24329">
    <property type="entry name" value="HOMEOBOX PROTEIN ARISTALESS"/>
    <property type="match status" value="1"/>
</dbReference>
<dbReference type="CDD" id="cd00086">
    <property type="entry name" value="homeodomain"/>
    <property type="match status" value="1"/>
</dbReference>
<dbReference type="GO" id="GO:0000977">
    <property type="term" value="F:RNA polymerase II transcription regulatory region sequence-specific DNA binding"/>
    <property type="evidence" value="ECO:0007669"/>
    <property type="project" value="TreeGrafter"/>
</dbReference>
<keyword evidence="3 6" id="KW-0238">DNA-binding</keyword>
<proteinExistence type="inferred from homology"/>
<dbReference type="GO" id="GO:0000981">
    <property type="term" value="F:DNA-binding transcription factor activity, RNA polymerase II-specific"/>
    <property type="evidence" value="ECO:0007669"/>
    <property type="project" value="InterPro"/>
</dbReference>
<dbReference type="Gene3D" id="1.10.10.60">
    <property type="entry name" value="Homeodomain-like"/>
    <property type="match status" value="1"/>
</dbReference>
<keyword evidence="4 6" id="KW-0371">Homeobox</keyword>
<feature type="DNA-binding region" description="Homeobox" evidence="6">
    <location>
        <begin position="147"/>
        <end position="206"/>
    </location>
</feature>
<comment type="similarity">
    <text evidence="2">Belongs to the paired homeobox family.</text>
</comment>
<evidence type="ECO:0000256" key="1">
    <source>
        <dbReference type="ARBA" id="ARBA00004123"/>
    </source>
</evidence>
<dbReference type="PROSITE" id="PS00027">
    <property type="entry name" value="HOMEOBOX_1"/>
    <property type="match status" value="1"/>
</dbReference>
<comment type="subcellular location">
    <subcellularLocation>
        <location evidence="1 6 7">Nucleus</location>
    </subcellularLocation>
</comment>
<feature type="compositionally biased region" description="Gly residues" evidence="8">
    <location>
        <begin position="129"/>
        <end position="140"/>
    </location>
</feature>
<evidence type="ECO:0000259" key="9">
    <source>
        <dbReference type="PROSITE" id="PS50071"/>
    </source>
</evidence>
<dbReference type="GO" id="GO:0005634">
    <property type="term" value="C:nucleus"/>
    <property type="evidence" value="ECO:0007669"/>
    <property type="project" value="UniProtKB-SubCell"/>
</dbReference>
<evidence type="ECO:0000256" key="7">
    <source>
        <dbReference type="RuleBase" id="RU000682"/>
    </source>
</evidence>
<accession>A0AAV6UEV4</accession>
<dbReference type="InterPro" id="IPR050649">
    <property type="entry name" value="Paired_Homeobox_TFs"/>
</dbReference>
<dbReference type="Pfam" id="PF00046">
    <property type="entry name" value="Homeodomain"/>
    <property type="match status" value="1"/>
</dbReference>
<dbReference type="SMART" id="SM00389">
    <property type="entry name" value="HOX"/>
    <property type="match status" value="1"/>
</dbReference>
<feature type="region of interest" description="Disordered" evidence="8">
    <location>
        <begin position="114"/>
        <end position="151"/>
    </location>
</feature>
<evidence type="ECO:0000256" key="5">
    <source>
        <dbReference type="ARBA" id="ARBA00023242"/>
    </source>
</evidence>
<dbReference type="SUPFAM" id="SSF46689">
    <property type="entry name" value="Homeodomain-like"/>
    <property type="match status" value="1"/>
</dbReference>
<evidence type="ECO:0000256" key="8">
    <source>
        <dbReference type="SAM" id="MobiDB-lite"/>
    </source>
</evidence>
<protein>
    <recommendedName>
        <fullName evidence="9">Homeobox domain-containing protein</fullName>
    </recommendedName>
</protein>
<dbReference type="PANTHER" id="PTHR24329:SF520">
    <property type="entry name" value="ALX HOMEOBOX PROTEIN 1-LIKE PROTEIN"/>
    <property type="match status" value="1"/>
</dbReference>